<name>A0AAN7NR75_MYCAM</name>
<reference evidence="2 3" key="1">
    <citation type="journal article" date="2023" name="J. Hered.">
        <title>Chromosome-level genome of the wood stork (Mycteria americana) provides insight into avian chromosome evolution.</title>
        <authorList>
            <person name="Flamio R. Jr."/>
            <person name="Ramstad K.M."/>
        </authorList>
    </citation>
    <scope>NUCLEOTIDE SEQUENCE [LARGE SCALE GENOMIC DNA]</scope>
    <source>
        <strain evidence="2">JAX WOST 10</strain>
    </source>
</reference>
<protein>
    <submittedName>
        <fullName evidence="2">Uncharacterized protein</fullName>
    </submittedName>
</protein>
<dbReference type="EMBL" id="JAUNZN010000009">
    <property type="protein sequence ID" value="KAK4815618.1"/>
    <property type="molecule type" value="Genomic_DNA"/>
</dbReference>
<dbReference type="Proteomes" id="UP001333110">
    <property type="component" value="Unassembled WGS sequence"/>
</dbReference>
<dbReference type="AlphaFoldDB" id="A0AAN7NR75"/>
<evidence type="ECO:0000313" key="3">
    <source>
        <dbReference type="Proteomes" id="UP001333110"/>
    </source>
</evidence>
<sequence>MRAATMAVGLRRCLLPSHRADRPSRPGRGTRLFSGTSYLLTKDTDKLEKVQRRALIRLVTGALALQAEAAGPRLFQPGTDVASRAVRHREGMEEMELSSSQQCLAGGQETKDIN</sequence>
<gene>
    <name evidence="2" type="ORF">QYF61_004833</name>
</gene>
<accession>A0AAN7NR75</accession>
<evidence type="ECO:0000313" key="2">
    <source>
        <dbReference type="EMBL" id="KAK4815618.1"/>
    </source>
</evidence>
<keyword evidence="3" id="KW-1185">Reference proteome</keyword>
<feature type="region of interest" description="Disordered" evidence="1">
    <location>
        <begin position="92"/>
        <end position="114"/>
    </location>
</feature>
<organism evidence="2 3">
    <name type="scientific">Mycteria americana</name>
    <name type="common">Wood stork</name>
    <dbReference type="NCBI Taxonomy" id="33587"/>
    <lineage>
        <taxon>Eukaryota</taxon>
        <taxon>Metazoa</taxon>
        <taxon>Chordata</taxon>
        <taxon>Craniata</taxon>
        <taxon>Vertebrata</taxon>
        <taxon>Euteleostomi</taxon>
        <taxon>Archelosauria</taxon>
        <taxon>Archosauria</taxon>
        <taxon>Dinosauria</taxon>
        <taxon>Saurischia</taxon>
        <taxon>Theropoda</taxon>
        <taxon>Coelurosauria</taxon>
        <taxon>Aves</taxon>
        <taxon>Neognathae</taxon>
        <taxon>Neoaves</taxon>
        <taxon>Aequornithes</taxon>
        <taxon>Ciconiiformes</taxon>
        <taxon>Ciconiidae</taxon>
        <taxon>Mycteria</taxon>
    </lineage>
</organism>
<evidence type="ECO:0000256" key="1">
    <source>
        <dbReference type="SAM" id="MobiDB-lite"/>
    </source>
</evidence>
<proteinExistence type="predicted"/>
<comment type="caution">
    <text evidence="2">The sequence shown here is derived from an EMBL/GenBank/DDBJ whole genome shotgun (WGS) entry which is preliminary data.</text>
</comment>